<dbReference type="RefSeq" id="WP_236881191.1">
    <property type="nucleotide sequence ID" value="NZ_JAFFSY010000001.1"/>
</dbReference>
<comment type="similarity">
    <text evidence="1">Belongs to the bacterial solute-binding protein 8 family.</text>
</comment>
<dbReference type="EMBL" id="JAKJKU010000001">
    <property type="protein sequence ID" value="MCF6773029.1"/>
    <property type="molecule type" value="Genomic_DNA"/>
</dbReference>
<comment type="caution">
    <text evidence="4">The sequence shown here is derived from an EMBL/GenBank/DDBJ whole genome shotgun (WGS) entry which is preliminary data.</text>
</comment>
<reference evidence="4 5" key="1">
    <citation type="submission" date="2022-01" db="EMBL/GenBank/DDBJ databases">
        <title>Identification and Characterization of Corynebacterium sp.</title>
        <authorList>
            <person name="Luo Q."/>
            <person name="Qu P."/>
            <person name="Chen Q."/>
        </authorList>
    </citation>
    <scope>NUCLEOTIDE SEQUENCE [LARGE SCALE GENOMIC DNA]</scope>
    <source>
        <strain evidence="4 5">MC-12</strain>
    </source>
</reference>
<evidence type="ECO:0000313" key="4">
    <source>
        <dbReference type="EMBL" id="MCF6773029.1"/>
    </source>
</evidence>
<dbReference type="Pfam" id="PF01497">
    <property type="entry name" value="Peripla_BP_2"/>
    <property type="match status" value="1"/>
</dbReference>
<protein>
    <submittedName>
        <fullName evidence="4">ABC transporter substrate-binding protein</fullName>
    </submittedName>
</protein>
<dbReference type="Gene3D" id="3.40.50.1980">
    <property type="entry name" value="Nitrogenase molybdenum iron protein domain"/>
    <property type="match status" value="2"/>
</dbReference>
<name>A0ABS9HIM8_9CORY</name>
<organism evidence="4 5">
    <name type="scientific">Corynebacterium parakroppenstedtii</name>
    <dbReference type="NCBI Taxonomy" id="2828363"/>
    <lineage>
        <taxon>Bacteria</taxon>
        <taxon>Bacillati</taxon>
        <taxon>Actinomycetota</taxon>
        <taxon>Actinomycetes</taxon>
        <taxon>Mycobacteriales</taxon>
        <taxon>Corynebacteriaceae</taxon>
        <taxon>Corynebacterium</taxon>
    </lineage>
</organism>
<dbReference type="PROSITE" id="PS51257">
    <property type="entry name" value="PROKAR_LIPOPROTEIN"/>
    <property type="match status" value="1"/>
</dbReference>
<feature type="domain" description="Fe/B12 periplasmic-binding" evidence="3">
    <location>
        <begin position="62"/>
        <end position="367"/>
    </location>
</feature>
<dbReference type="PANTHER" id="PTHR30535">
    <property type="entry name" value="VITAMIN B12-BINDING PROTEIN"/>
    <property type="match status" value="1"/>
</dbReference>
<keyword evidence="2" id="KW-0732">Signal</keyword>
<evidence type="ECO:0000256" key="2">
    <source>
        <dbReference type="SAM" id="SignalP"/>
    </source>
</evidence>
<proteinExistence type="inferred from homology"/>
<dbReference type="SUPFAM" id="SSF53807">
    <property type="entry name" value="Helical backbone' metal receptor"/>
    <property type="match status" value="1"/>
</dbReference>
<dbReference type="PROSITE" id="PS50983">
    <property type="entry name" value="FE_B12_PBP"/>
    <property type="match status" value="1"/>
</dbReference>
<dbReference type="InterPro" id="IPR050902">
    <property type="entry name" value="ABC_Transporter_SBP"/>
</dbReference>
<dbReference type="InterPro" id="IPR002491">
    <property type="entry name" value="ABC_transptr_periplasmic_BD"/>
</dbReference>
<evidence type="ECO:0000313" key="5">
    <source>
        <dbReference type="Proteomes" id="UP001200604"/>
    </source>
</evidence>
<dbReference type="Proteomes" id="UP001200604">
    <property type="component" value="Unassembled WGS sequence"/>
</dbReference>
<dbReference type="PANTHER" id="PTHR30535:SF34">
    <property type="entry name" value="MOLYBDATE-BINDING PROTEIN MOLA"/>
    <property type="match status" value="1"/>
</dbReference>
<evidence type="ECO:0000256" key="1">
    <source>
        <dbReference type="ARBA" id="ARBA00008814"/>
    </source>
</evidence>
<keyword evidence="5" id="KW-1185">Reference proteome</keyword>
<accession>A0ABS9HIM8</accession>
<feature type="signal peptide" evidence="2">
    <location>
        <begin position="1"/>
        <end position="27"/>
    </location>
</feature>
<gene>
    <name evidence="4" type="ORF">L3H44_01155</name>
</gene>
<feature type="chain" id="PRO_5045207667" evidence="2">
    <location>
        <begin position="28"/>
        <end position="394"/>
    </location>
</feature>
<sequence>MKILNTSKRRARRAILASILAASMAIAGCSGPNSDNDSKADEKQSVKDVMGRTVEIPAHPERLLFGGQRLLYTTALLDKENPLENIVAWPDDLEQNDMATYKKYREKFPDIANITKTGEVWDGSMSLEQALQARPDVFVVSAGSFDAAKEAGLIEGLEKAGVPTVTVDYFIDPAKNTVPSVTLMGKLTGHTDEAKNYTDFYQEKLDRVQKRLKDSNQPATDTFLWRAPGYFDCCSTFNKSNLATLVNEAGGNNLGDSMIDTKQGQVSPESLAGKNPDVIVATGADWSPDRSPVKGKKYVALGYDEPADKAKQQLSEVVSSQAAVSQVDAVKNHRTYAMWHHFYDSPYNVIAIEWMAKAMHPELFGDLDPDADMKTLHEQFLPVKYSGTFWTQLS</sequence>
<evidence type="ECO:0000259" key="3">
    <source>
        <dbReference type="PROSITE" id="PS50983"/>
    </source>
</evidence>